<evidence type="ECO:0000256" key="2">
    <source>
        <dbReference type="ARBA" id="ARBA00022448"/>
    </source>
</evidence>
<keyword evidence="2" id="KW-0813">Transport</keyword>
<evidence type="ECO:0000256" key="4">
    <source>
        <dbReference type="ARBA" id="ARBA00022519"/>
    </source>
</evidence>
<evidence type="ECO:0000256" key="6">
    <source>
        <dbReference type="ARBA" id="ARBA00022989"/>
    </source>
</evidence>
<dbReference type="EMBL" id="JAEUBE010000378">
    <property type="protein sequence ID" value="KAH3662433.1"/>
    <property type="molecule type" value="Genomic_DNA"/>
</dbReference>
<dbReference type="AlphaFoldDB" id="A0A9P8T157"/>
<dbReference type="Pfam" id="PF04143">
    <property type="entry name" value="Sulf_transp"/>
    <property type="match status" value="1"/>
</dbReference>
<dbReference type="GeneID" id="70237649"/>
<evidence type="ECO:0000313" key="10">
    <source>
        <dbReference type="Proteomes" id="UP000769157"/>
    </source>
</evidence>
<keyword evidence="6 8" id="KW-1133">Transmembrane helix</keyword>
<keyword evidence="10" id="KW-1185">Reference proteome</keyword>
<feature type="transmembrane region" description="Helical" evidence="8">
    <location>
        <begin position="332"/>
        <end position="351"/>
    </location>
</feature>
<dbReference type="Pfam" id="PF20398">
    <property type="entry name" value="DUF6691"/>
    <property type="match status" value="1"/>
</dbReference>
<dbReference type="GO" id="GO:0005886">
    <property type="term" value="C:plasma membrane"/>
    <property type="evidence" value="ECO:0007669"/>
    <property type="project" value="UniProtKB-SubCell"/>
</dbReference>
<dbReference type="InterPro" id="IPR007272">
    <property type="entry name" value="Sulf_transp_TsuA/YedE"/>
</dbReference>
<evidence type="ECO:0000256" key="8">
    <source>
        <dbReference type="SAM" id="Phobius"/>
    </source>
</evidence>
<dbReference type="PANTHER" id="PTHR30574">
    <property type="entry name" value="INNER MEMBRANE PROTEIN YEDE"/>
    <property type="match status" value="1"/>
</dbReference>
<sequence length="605" mass="63771">MKADRRGPDVSWEPVSALAWLSVRGDFGCNQIGVPPINVSSISGCSLEEIATSTNPKNVLESPSSSSKSDSDIMEKLKKNNYMQLIPKFDLISYFYYLTMFTPTESIIGAVLIHFATTSYLVTEGKIIGFSSCLYSVLSLQKTYNWFLIAGLLVAAGFSKLFLGEFYVDQPELGLTTSIVSGLLVGFGTSKGCGCTSGHMLGGLSRLRWRSFVATCVFSASAIATATVLQRGQPCDGPCYKTVDAAAASFNKSYPDLVRVLLCCVSSSVVLPVLALRIKNSTDKTLLTVVHALTYFNAGFVFGLGLFVAGMVQPSKVLGFLSILTPEKFDPSLLMIPLFTIVPNIIIWKLLAPQHPLDQKKPFLSKDFSLNFSNETPKPFIFGNLLFGVGWGLAGICPGPGIMSTVLNPAVGLPWVAAFFVGYRAAKAPVLKSFPTGLAAETGSSEAPSESLTTSFSDVGTADFGSLSGSSEDSESSFSDSLVSSASAGSSSFCSSGASSDSSSGSSTGASSLTGSFDSSSCSPETLSVSMSFLVSCIWSSSTVDFLLALTISVSGEVSVFSTNGISTDSSSTGWPSSAFTSLATGWIWLVFSFRTSLSSSSSFT</sequence>
<reference evidence="9" key="1">
    <citation type="journal article" date="2021" name="Open Biol.">
        <title>Shared evolutionary footprints suggest mitochondrial oxidative damage underlies multiple complex I losses in fungi.</title>
        <authorList>
            <person name="Schikora-Tamarit M.A."/>
            <person name="Marcet-Houben M."/>
            <person name="Nosek J."/>
            <person name="Gabaldon T."/>
        </authorList>
    </citation>
    <scope>NUCLEOTIDE SEQUENCE</scope>
    <source>
        <strain evidence="9">CBS6075</strain>
    </source>
</reference>
<feature type="transmembrane region" description="Helical" evidence="8">
    <location>
        <begin position="94"/>
        <end position="116"/>
    </location>
</feature>
<name>A0A9P8T157_9ASCO</name>
<feature type="transmembrane region" description="Helical" evidence="8">
    <location>
        <begin position="288"/>
        <end position="312"/>
    </location>
</feature>
<dbReference type="Proteomes" id="UP000769157">
    <property type="component" value="Unassembled WGS sequence"/>
</dbReference>
<feature type="transmembrane region" description="Helical" evidence="8">
    <location>
        <begin position="209"/>
        <end position="229"/>
    </location>
</feature>
<keyword evidence="4" id="KW-0997">Cell inner membrane</keyword>
<comment type="subcellular location">
    <subcellularLocation>
        <location evidence="1">Cell inner membrane</location>
        <topology evidence="1">Multi-pass membrane protein</topology>
    </subcellularLocation>
</comment>
<accession>A0A9P8T157</accession>
<proteinExistence type="predicted"/>
<reference evidence="9" key="2">
    <citation type="submission" date="2021-01" db="EMBL/GenBank/DDBJ databases">
        <authorList>
            <person name="Schikora-Tamarit M.A."/>
        </authorList>
    </citation>
    <scope>NUCLEOTIDE SEQUENCE</scope>
    <source>
        <strain evidence="9">CBS6075</strain>
    </source>
</reference>
<gene>
    <name evidence="9" type="ORF">OGAPHI_005685</name>
</gene>
<keyword evidence="3" id="KW-1003">Cell membrane</keyword>
<feature type="transmembrane region" description="Helical" evidence="8">
    <location>
        <begin position="144"/>
        <end position="163"/>
    </location>
</feature>
<feature type="transmembrane region" description="Helical" evidence="8">
    <location>
        <begin position="379"/>
        <end position="396"/>
    </location>
</feature>
<keyword evidence="7 8" id="KW-0472">Membrane</keyword>
<evidence type="ECO:0008006" key="11">
    <source>
        <dbReference type="Google" id="ProtNLM"/>
    </source>
</evidence>
<feature type="transmembrane region" description="Helical" evidence="8">
    <location>
        <begin position="402"/>
        <end position="423"/>
    </location>
</feature>
<evidence type="ECO:0000256" key="1">
    <source>
        <dbReference type="ARBA" id="ARBA00004429"/>
    </source>
</evidence>
<protein>
    <recommendedName>
        <fullName evidence="11">Sulphur transport domain-containing protein</fullName>
    </recommendedName>
</protein>
<dbReference type="RefSeq" id="XP_046059522.1">
    <property type="nucleotide sequence ID" value="XM_046206892.1"/>
</dbReference>
<keyword evidence="5 8" id="KW-0812">Transmembrane</keyword>
<dbReference type="InterPro" id="IPR046513">
    <property type="entry name" value="DUF6691"/>
</dbReference>
<comment type="caution">
    <text evidence="9">The sequence shown here is derived from an EMBL/GenBank/DDBJ whole genome shotgun (WGS) entry which is preliminary data.</text>
</comment>
<dbReference type="PANTHER" id="PTHR30574:SF1">
    <property type="entry name" value="SULPHUR TRANSPORT DOMAIN-CONTAINING PROTEIN"/>
    <property type="match status" value="1"/>
</dbReference>
<feature type="transmembrane region" description="Helical" evidence="8">
    <location>
        <begin position="257"/>
        <end position="276"/>
    </location>
</feature>
<evidence type="ECO:0000256" key="7">
    <source>
        <dbReference type="ARBA" id="ARBA00023136"/>
    </source>
</evidence>
<evidence type="ECO:0000256" key="5">
    <source>
        <dbReference type="ARBA" id="ARBA00022692"/>
    </source>
</evidence>
<organism evidence="9 10">
    <name type="scientific">Ogataea philodendri</name>
    <dbReference type="NCBI Taxonomy" id="1378263"/>
    <lineage>
        <taxon>Eukaryota</taxon>
        <taxon>Fungi</taxon>
        <taxon>Dikarya</taxon>
        <taxon>Ascomycota</taxon>
        <taxon>Saccharomycotina</taxon>
        <taxon>Pichiomycetes</taxon>
        <taxon>Pichiales</taxon>
        <taxon>Pichiaceae</taxon>
        <taxon>Ogataea</taxon>
    </lineage>
</organism>
<evidence type="ECO:0000313" key="9">
    <source>
        <dbReference type="EMBL" id="KAH3662433.1"/>
    </source>
</evidence>
<evidence type="ECO:0000256" key="3">
    <source>
        <dbReference type="ARBA" id="ARBA00022475"/>
    </source>
</evidence>
<dbReference type="OrthoDB" id="10254418at2759"/>